<reference evidence="1" key="1">
    <citation type="submission" date="2023-09" db="UniProtKB">
        <authorList>
            <consortium name="Ensembl"/>
        </authorList>
    </citation>
    <scope>IDENTIFICATION</scope>
</reference>
<organism evidence="1">
    <name type="scientific">Balaenoptera musculus</name>
    <name type="common">Blue whale</name>
    <dbReference type="NCBI Taxonomy" id="9771"/>
    <lineage>
        <taxon>Eukaryota</taxon>
        <taxon>Metazoa</taxon>
        <taxon>Chordata</taxon>
        <taxon>Craniata</taxon>
        <taxon>Vertebrata</taxon>
        <taxon>Euteleostomi</taxon>
        <taxon>Mammalia</taxon>
        <taxon>Eutheria</taxon>
        <taxon>Laurasiatheria</taxon>
        <taxon>Artiodactyla</taxon>
        <taxon>Whippomorpha</taxon>
        <taxon>Cetacea</taxon>
        <taxon>Mysticeti</taxon>
        <taxon>Balaenopteridae</taxon>
        <taxon>Balaenoptera</taxon>
    </lineage>
</organism>
<protein>
    <submittedName>
        <fullName evidence="1">Uncharacterized protein</fullName>
    </submittedName>
</protein>
<proteinExistence type="predicted"/>
<evidence type="ECO:0000313" key="1">
    <source>
        <dbReference type="Ensembl" id="ENSBMSP00010006510.1"/>
    </source>
</evidence>
<dbReference type="Ensembl" id="ENSBMST00010007287.1">
    <property type="protein sequence ID" value="ENSBMSP00010006510.1"/>
    <property type="gene ID" value="ENSBMSG00010004884.1"/>
</dbReference>
<accession>A0A8C0HVW3</accession>
<name>A0A8C0HVW3_BALMU</name>
<sequence length="156" mass="16846">RQCHFALDRYPRVYTRNALGQTDRQGVLLQEAQVVFHVPRQGAQLLPELLHLLHHSFVEGLAVGPHGVAELLHLLVQVAAQLGQRPLQLRGVALQVAALLLRAGRDLGLQLLGVLLHLEGQALELVAELPLDVLRVGGQAAAAPPFWSILALSSSA</sequence>
<dbReference type="AlphaFoldDB" id="A0A8C0HVW3"/>
<dbReference type="GeneTree" id="ENSGT00900000143310"/>